<dbReference type="PANTHER" id="PTHR30250">
    <property type="entry name" value="PST FAMILY PREDICTED COLANIC ACID TRANSPORTER"/>
    <property type="match status" value="1"/>
</dbReference>
<accession>F3QZ02</accession>
<evidence type="ECO:0000256" key="1">
    <source>
        <dbReference type="ARBA" id="ARBA00004651"/>
    </source>
</evidence>
<gene>
    <name evidence="7" type="ORF">HMPREF9442_03448</name>
</gene>
<organism evidence="7 8">
    <name type="scientific">Paraprevotella xylaniphila YIT 11841</name>
    <dbReference type="NCBI Taxonomy" id="762982"/>
    <lineage>
        <taxon>Bacteria</taxon>
        <taxon>Pseudomonadati</taxon>
        <taxon>Bacteroidota</taxon>
        <taxon>Bacteroidia</taxon>
        <taxon>Bacteroidales</taxon>
        <taxon>Prevotellaceae</taxon>
        <taxon>Paraprevotella</taxon>
    </lineage>
</organism>
<dbReference type="eggNOG" id="COG2244">
    <property type="taxonomic scope" value="Bacteria"/>
</dbReference>
<dbReference type="GO" id="GO:0042910">
    <property type="term" value="F:xenobiotic transmembrane transporter activity"/>
    <property type="evidence" value="ECO:0007669"/>
    <property type="project" value="InterPro"/>
</dbReference>
<dbReference type="EMBL" id="AFBR01000095">
    <property type="protein sequence ID" value="EGG50149.1"/>
    <property type="molecule type" value="Genomic_DNA"/>
</dbReference>
<keyword evidence="8" id="KW-1185">Reference proteome</keyword>
<feature type="transmembrane region" description="Helical" evidence="6">
    <location>
        <begin position="378"/>
        <end position="398"/>
    </location>
</feature>
<evidence type="ECO:0000313" key="8">
    <source>
        <dbReference type="Proteomes" id="UP000005546"/>
    </source>
</evidence>
<proteinExistence type="predicted"/>
<feature type="transmembrane region" description="Helical" evidence="6">
    <location>
        <begin position="348"/>
        <end position="366"/>
    </location>
</feature>
<feature type="transmembrane region" description="Helical" evidence="6">
    <location>
        <begin position="157"/>
        <end position="181"/>
    </location>
</feature>
<dbReference type="Proteomes" id="UP000005546">
    <property type="component" value="Unassembled WGS sequence"/>
</dbReference>
<dbReference type="AlphaFoldDB" id="F3QZ02"/>
<evidence type="ECO:0000256" key="4">
    <source>
        <dbReference type="ARBA" id="ARBA00022989"/>
    </source>
</evidence>
<feature type="transmembrane region" description="Helical" evidence="6">
    <location>
        <begin position="468"/>
        <end position="488"/>
    </location>
</feature>
<evidence type="ECO:0000313" key="7">
    <source>
        <dbReference type="EMBL" id="EGG50149.1"/>
    </source>
</evidence>
<dbReference type="GO" id="GO:0005886">
    <property type="term" value="C:plasma membrane"/>
    <property type="evidence" value="ECO:0007669"/>
    <property type="project" value="UniProtKB-SubCell"/>
</dbReference>
<feature type="transmembrane region" description="Helical" evidence="6">
    <location>
        <begin position="313"/>
        <end position="336"/>
    </location>
</feature>
<keyword evidence="4 6" id="KW-1133">Transmembrane helix</keyword>
<reference evidence="7 8" key="1">
    <citation type="submission" date="2011-02" db="EMBL/GenBank/DDBJ databases">
        <authorList>
            <person name="Weinstock G."/>
            <person name="Sodergren E."/>
            <person name="Clifton S."/>
            <person name="Fulton L."/>
            <person name="Fulton B."/>
            <person name="Courtney L."/>
            <person name="Fronick C."/>
            <person name="Harrison M."/>
            <person name="Strong C."/>
            <person name="Farmer C."/>
            <person name="Delahaunty K."/>
            <person name="Markovic C."/>
            <person name="Hall O."/>
            <person name="Minx P."/>
            <person name="Tomlinson C."/>
            <person name="Mitreva M."/>
            <person name="Hou S."/>
            <person name="Chen J."/>
            <person name="Wollam A."/>
            <person name="Pepin K.H."/>
            <person name="Johnson M."/>
            <person name="Bhonagiri V."/>
            <person name="Zhang X."/>
            <person name="Suruliraj S."/>
            <person name="Warren W."/>
            <person name="Chinwalla A."/>
            <person name="Mardis E.R."/>
            <person name="Wilson R.K."/>
        </authorList>
    </citation>
    <scope>NUCLEOTIDE SEQUENCE [LARGE SCALE GENOMIC DNA]</scope>
    <source>
        <strain evidence="7 8">YIT 11841</strain>
    </source>
</reference>
<feature type="transmembrane region" description="Helical" evidence="6">
    <location>
        <begin position="124"/>
        <end position="145"/>
    </location>
</feature>
<feature type="transmembrane region" description="Helical" evidence="6">
    <location>
        <begin position="443"/>
        <end position="462"/>
    </location>
</feature>
<keyword evidence="5 6" id="KW-0472">Membrane</keyword>
<comment type="caution">
    <text evidence="7">The sequence shown here is derived from an EMBL/GenBank/DDBJ whole genome shotgun (WGS) entry which is preliminary data.</text>
</comment>
<evidence type="ECO:0000256" key="2">
    <source>
        <dbReference type="ARBA" id="ARBA00022475"/>
    </source>
</evidence>
<protein>
    <submittedName>
        <fullName evidence="7">MATE domain protein</fullName>
    </submittedName>
</protein>
<dbReference type="Pfam" id="PF01554">
    <property type="entry name" value="MatE"/>
    <property type="match status" value="1"/>
</dbReference>
<feature type="transmembrane region" description="Helical" evidence="6">
    <location>
        <begin position="90"/>
        <end position="112"/>
    </location>
</feature>
<dbReference type="InterPro" id="IPR050833">
    <property type="entry name" value="Poly_Biosynth_Transport"/>
</dbReference>
<dbReference type="STRING" id="762982.HMPREF9442_03448"/>
<keyword evidence="2" id="KW-1003">Cell membrane</keyword>
<feature type="transmembrane region" description="Helical" evidence="6">
    <location>
        <begin position="187"/>
        <end position="205"/>
    </location>
</feature>
<keyword evidence="3 6" id="KW-0812">Transmembrane</keyword>
<evidence type="ECO:0000256" key="5">
    <source>
        <dbReference type="ARBA" id="ARBA00023136"/>
    </source>
</evidence>
<sequence>MVVDNKKIASNTIALYIRMIVVMAINFYMSRVVLDVLGVIDYGIYNLVATIVVVFSFLKSSFSDATQRFINYTIGNGEHTQLSKIFSTCLNCYFILIITVVVLGEIFWMFWGASLNIPQGRYEAASFTFQIALVSFSLSILQVPYNAAIVAHERMGVFAKISIVEVLLKLFLTILITNMAFDKLKMYSVLMMFNAAVIFTIYFIYCRTHFDYTKYISCFDKFLFKRILSFTGWNMLGSLSGTLSESGVNLIFNVFCGVILNASIGLSNQINGALSGFIAGFQTAFKPQIVKTYAAKQGQDFHRLVCRSSKFSFFLFFLVSVPVICNMDYILHVWLVKVPQYACTFSRIILLGSLIDAMSGVFYSAIGATGKIRNYQVAITSVFVLHIVVTWVLLDLGIAYEYVFFSRIFTRGILNFLVGLYFLRKIADLQYSEYLSRTFVPIVKGSLIPFLIVILLVCLFDGGSVGMVALNTLVFEIVSMVFIVRYGLSPNERERILNVIKNKIKK</sequence>
<feature type="transmembrane region" description="Helical" evidence="6">
    <location>
        <begin position="36"/>
        <end position="58"/>
    </location>
</feature>
<dbReference type="PANTHER" id="PTHR30250:SF26">
    <property type="entry name" value="PSMA PROTEIN"/>
    <property type="match status" value="1"/>
</dbReference>
<feature type="transmembrane region" description="Helical" evidence="6">
    <location>
        <begin position="12"/>
        <end position="30"/>
    </location>
</feature>
<feature type="transmembrane region" description="Helical" evidence="6">
    <location>
        <begin position="404"/>
        <end position="423"/>
    </location>
</feature>
<name>F3QZ02_9BACT</name>
<dbReference type="HOGENOM" id="CLU_040798_1_0_10"/>
<evidence type="ECO:0000256" key="6">
    <source>
        <dbReference type="SAM" id="Phobius"/>
    </source>
</evidence>
<evidence type="ECO:0000256" key="3">
    <source>
        <dbReference type="ARBA" id="ARBA00022692"/>
    </source>
</evidence>
<dbReference type="GO" id="GO:0015297">
    <property type="term" value="F:antiporter activity"/>
    <property type="evidence" value="ECO:0007669"/>
    <property type="project" value="InterPro"/>
</dbReference>
<comment type="subcellular location">
    <subcellularLocation>
        <location evidence="1">Cell membrane</location>
        <topology evidence="1">Multi-pass membrane protein</topology>
    </subcellularLocation>
</comment>
<dbReference type="InterPro" id="IPR002528">
    <property type="entry name" value="MATE_fam"/>
</dbReference>